<dbReference type="GO" id="GO:0004560">
    <property type="term" value="F:alpha-L-fucosidase activity"/>
    <property type="evidence" value="ECO:0007669"/>
    <property type="project" value="UniProtKB-EC"/>
</dbReference>
<dbReference type="Proteomes" id="UP001185069">
    <property type="component" value="Unassembled WGS sequence"/>
</dbReference>
<evidence type="ECO:0000256" key="1">
    <source>
        <dbReference type="ARBA" id="ARBA00007951"/>
    </source>
</evidence>
<dbReference type="SUPFAM" id="SSF51445">
    <property type="entry name" value="(Trans)glycosidases"/>
    <property type="match status" value="1"/>
</dbReference>
<dbReference type="Gene3D" id="2.60.120.260">
    <property type="entry name" value="Galactose-binding domain-like"/>
    <property type="match status" value="1"/>
</dbReference>
<keyword evidence="3" id="KW-0732">Signal</keyword>
<dbReference type="EC" id="3.2.1.51" evidence="2"/>
<name>A0ABU1JC21_9MICC</name>
<dbReference type="Gene3D" id="2.60.120.200">
    <property type="match status" value="1"/>
</dbReference>
<evidence type="ECO:0000256" key="4">
    <source>
        <dbReference type="ARBA" id="ARBA00022801"/>
    </source>
</evidence>
<organism evidence="7 8">
    <name type="scientific">Arthrobacter russicus</name>
    <dbReference type="NCBI Taxonomy" id="172040"/>
    <lineage>
        <taxon>Bacteria</taxon>
        <taxon>Bacillati</taxon>
        <taxon>Actinomycetota</taxon>
        <taxon>Actinomycetes</taxon>
        <taxon>Micrococcales</taxon>
        <taxon>Micrococcaceae</taxon>
        <taxon>Arthrobacter</taxon>
    </lineage>
</organism>
<evidence type="ECO:0000259" key="6">
    <source>
        <dbReference type="PROSITE" id="PS50022"/>
    </source>
</evidence>
<evidence type="ECO:0000256" key="5">
    <source>
        <dbReference type="ARBA" id="ARBA00023295"/>
    </source>
</evidence>
<dbReference type="InterPro" id="IPR057739">
    <property type="entry name" value="Glyco_hydro_29_N"/>
</dbReference>
<reference evidence="7 8" key="1">
    <citation type="submission" date="2023-07" db="EMBL/GenBank/DDBJ databases">
        <title>Sequencing the genomes of 1000 actinobacteria strains.</title>
        <authorList>
            <person name="Klenk H.-P."/>
        </authorList>
    </citation>
    <scope>NUCLEOTIDE SEQUENCE [LARGE SCALE GENOMIC DNA]</scope>
    <source>
        <strain evidence="7 8">DSM 14555</strain>
    </source>
</reference>
<dbReference type="EMBL" id="JAVDQF010000001">
    <property type="protein sequence ID" value="MDR6269431.1"/>
    <property type="molecule type" value="Genomic_DNA"/>
</dbReference>
<dbReference type="InterPro" id="IPR013320">
    <property type="entry name" value="ConA-like_dom_sf"/>
</dbReference>
<evidence type="ECO:0000256" key="2">
    <source>
        <dbReference type="ARBA" id="ARBA00012662"/>
    </source>
</evidence>
<evidence type="ECO:0000313" key="7">
    <source>
        <dbReference type="EMBL" id="MDR6269431.1"/>
    </source>
</evidence>
<dbReference type="Gene3D" id="3.20.20.80">
    <property type="entry name" value="Glycosidases"/>
    <property type="match status" value="1"/>
</dbReference>
<dbReference type="InterPro" id="IPR017853">
    <property type="entry name" value="GH"/>
</dbReference>
<dbReference type="InterPro" id="IPR008979">
    <property type="entry name" value="Galactose-bd-like_sf"/>
</dbReference>
<feature type="domain" description="F5/8 type C" evidence="6">
    <location>
        <begin position="612"/>
        <end position="756"/>
    </location>
</feature>
<proteinExistence type="inferred from homology"/>
<dbReference type="InterPro" id="IPR000421">
    <property type="entry name" value="FA58C"/>
</dbReference>
<sequence>MPPAVADSSAAVPASDDLKVRFAGSLVGTTAYTTAGDEQLRGSLRRVQGGEEQIVGTGVKLSGGTQGLRFEPSDWTLGQGTATKNFIAELQFTPTATPANLSTLLSAGGNFYVRAEAGQLRYGFNSPNGSQWTNNSASTAFPTLNQKHTLSLQYLPSSTGASLYVILDGKQLPTVTASKGFGLVSGGEKAFGFGNEVHPSGTNRGFVGSLQQLRVTTGPDAFDPKAFVLGDGGTGPGPGGKCTDLSQLSPGNYIPVSADDCDQDIVTKSTMVRPTAQQWQWQDDRLSAFVHFGINTFYNQEWGNGTEDPKRFNPTGPVNTDQWVSSLADAGFRRVILTVKHHDGFLLYPSRYTDYSVASSPWLDGKGDVVKQLTDSARKYGLDVGLYLSPADSNQEVRGVYGNGSAPSTRSIPTLVPGDTRAGQPNLPSFSYQATDYGAYFLNTLYEILTQYGKISEVWFDGSNGNTAKTEKYDYPAFYDLIGKLQPNAVVAVGGRDVRWVGNEAGQARADNEWSPLAVGDPADKGKFTEIIPTDAQALGDRPSLISAVRQGANTLHWWPAEADFKLTQGWFAHPNDKPLTGKQQLQKYEESVGRNAVFLMNVPPTTNGSFSAASVQALKDFKAERDKAYATDFARGRDAVSADGSVVRTLTDDNPLTSWSSGQTGAGSVTVDLGAPKPVKRISLAENVLNFGQTAEKITIEAEQNGTWKEIGQSGAVGQSRILVLPATVTAQKFRLSVKASRAPVQLATLSLWGESAVALPQPAETYLDCSASRAGDGSRLAPFNSLEQLRQVTLAPGSFLRIKSGTDCAAGGSGIWGYGTAQLPITATGYAGTAEPSIGGKPASEVLAPYTVKGWQLSFGTPVP</sequence>
<dbReference type="SUPFAM" id="SSF49785">
    <property type="entry name" value="Galactose-binding domain-like"/>
    <property type="match status" value="1"/>
</dbReference>
<dbReference type="RefSeq" id="WP_309797755.1">
    <property type="nucleotide sequence ID" value="NZ_BAAAHY010000005.1"/>
</dbReference>
<dbReference type="InterPro" id="IPR000933">
    <property type="entry name" value="Glyco_hydro_29"/>
</dbReference>
<dbReference type="PANTHER" id="PTHR10030:SF37">
    <property type="entry name" value="ALPHA-L-FUCOSIDASE-RELATED"/>
    <property type="match status" value="1"/>
</dbReference>
<comment type="caution">
    <text evidence="7">The sequence shown here is derived from an EMBL/GenBank/DDBJ whole genome shotgun (WGS) entry which is preliminary data.</text>
</comment>
<dbReference type="PROSITE" id="PS50022">
    <property type="entry name" value="FA58C_3"/>
    <property type="match status" value="1"/>
</dbReference>
<dbReference type="SMART" id="SM00812">
    <property type="entry name" value="Alpha_L_fucos"/>
    <property type="match status" value="1"/>
</dbReference>
<protein>
    <recommendedName>
        <fullName evidence="2">alpha-L-fucosidase</fullName>
        <ecNumber evidence="2">3.2.1.51</ecNumber>
    </recommendedName>
</protein>
<keyword evidence="4 7" id="KW-0378">Hydrolase</keyword>
<keyword evidence="5 7" id="KW-0326">Glycosidase</keyword>
<comment type="similarity">
    <text evidence="1">Belongs to the glycosyl hydrolase 29 family.</text>
</comment>
<keyword evidence="8" id="KW-1185">Reference proteome</keyword>
<dbReference type="SUPFAM" id="SSF49899">
    <property type="entry name" value="Concanavalin A-like lectins/glucanases"/>
    <property type="match status" value="1"/>
</dbReference>
<dbReference type="Pfam" id="PF00754">
    <property type="entry name" value="F5_F8_type_C"/>
    <property type="match status" value="1"/>
</dbReference>
<evidence type="ECO:0000256" key="3">
    <source>
        <dbReference type="ARBA" id="ARBA00022729"/>
    </source>
</evidence>
<dbReference type="Pfam" id="PF01120">
    <property type="entry name" value="Alpha_L_fucos"/>
    <property type="match status" value="1"/>
</dbReference>
<evidence type="ECO:0000313" key="8">
    <source>
        <dbReference type="Proteomes" id="UP001185069"/>
    </source>
</evidence>
<dbReference type="PANTHER" id="PTHR10030">
    <property type="entry name" value="ALPHA-L-FUCOSIDASE"/>
    <property type="match status" value="1"/>
</dbReference>
<gene>
    <name evidence="7" type="ORF">JOE69_001669</name>
</gene>
<accession>A0ABU1JC21</accession>